<dbReference type="Proteomes" id="UP000199441">
    <property type="component" value="Unassembled WGS sequence"/>
</dbReference>
<protein>
    <submittedName>
        <fullName evidence="1">Uncharacterized protein</fullName>
    </submittedName>
</protein>
<organism evidence="1 2">
    <name type="scientific">Litoreibacter albidus</name>
    <dbReference type="NCBI Taxonomy" id="670155"/>
    <lineage>
        <taxon>Bacteria</taxon>
        <taxon>Pseudomonadati</taxon>
        <taxon>Pseudomonadota</taxon>
        <taxon>Alphaproteobacteria</taxon>
        <taxon>Rhodobacterales</taxon>
        <taxon>Roseobacteraceae</taxon>
        <taxon>Litoreibacter</taxon>
    </lineage>
</organism>
<accession>A0A1H2RYF1</accession>
<keyword evidence="2" id="KW-1185">Reference proteome</keyword>
<sequence>MEFATELLGLLTAALMAFGAMPVFKKIADVEMVDIGVVSAVRESN</sequence>
<evidence type="ECO:0000313" key="1">
    <source>
        <dbReference type="EMBL" id="SDW23639.1"/>
    </source>
</evidence>
<evidence type="ECO:0000313" key="2">
    <source>
        <dbReference type="Proteomes" id="UP000199441"/>
    </source>
</evidence>
<name>A0A1H2RYF1_9RHOB</name>
<gene>
    <name evidence="1" type="ORF">SAMN04488001_0626</name>
</gene>
<dbReference type="AlphaFoldDB" id="A0A1H2RYF1"/>
<dbReference type="EMBL" id="FNOI01000001">
    <property type="protein sequence ID" value="SDW23639.1"/>
    <property type="molecule type" value="Genomic_DNA"/>
</dbReference>
<proteinExistence type="predicted"/>
<reference evidence="2" key="1">
    <citation type="submission" date="2016-10" db="EMBL/GenBank/DDBJ databases">
        <authorList>
            <person name="Varghese N."/>
            <person name="Submissions S."/>
        </authorList>
    </citation>
    <scope>NUCLEOTIDE SEQUENCE [LARGE SCALE GENOMIC DNA]</scope>
    <source>
        <strain evidence="2">DSM 26922</strain>
    </source>
</reference>